<dbReference type="OrthoDB" id="9807209at2"/>
<dbReference type="NCBIfam" id="TIGR03087">
    <property type="entry name" value="stp1"/>
    <property type="match status" value="1"/>
</dbReference>
<evidence type="ECO:0000313" key="1">
    <source>
        <dbReference type="EMBL" id="TDY03776.1"/>
    </source>
</evidence>
<dbReference type="RefSeq" id="WP_134080359.1">
    <property type="nucleotide sequence ID" value="NZ_SOQX01000001.1"/>
</dbReference>
<comment type="caution">
    <text evidence="1">The sequence shown here is derived from an EMBL/GenBank/DDBJ whole genome shotgun (WGS) entry which is preliminary data.</text>
</comment>
<dbReference type="InterPro" id="IPR017521">
    <property type="entry name" value="Sugar_tfrase_PEP-CTERM_Stp1"/>
</dbReference>
<protein>
    <submittedName>
        <fullName evidence="1">Sugar transferase (PEP-CTERM/EpsH1 system associated)</fullName>
    </submittedName>
</protein>
<dbReference type="CDD" id="cd03801">
    <property type="entry name" value="GT4_PimA-like"/>
    <property type="match status" value="1"/>
</dbReference>
<sequence>MKDLLFLAHRIPYPPNKGDKIRSFNMLKHLSTQFRVHLGCFVDDPRDWQYQKDVAAYCESLCLLPLHPGRARVKSLTGLLGSQPLTLPYYRNRRMQQWVNTTLARGVDRALVFSAAMTQYLPANLQQLHTVIDFCDVDSDKWRQYATGHRFPMNWIYAREARTLLAFERRQAAASDAAVFVTEQEARLFRELAPESAARVHAIDNGVDTRYFSPEQVYPNPYPATGTRLVFVGAMDYWANVDAVVWFANQVFPAVRAAQADAEFVIVGARPTPEVTRLARLDGVVVTGAVPDVRPYLAHANLAVAPLRIARGVQNKVLEAMAMGCPVVATPQALDGLRDCPQLNWRVAEQADDLSNLCLAVLKGEDRDGQGARGRDCVLSHYSWSEHMARLIGLLNERVQNEPA</sequence>
<keyword evidence="2" id="KW-1185">Reference proteome</keyword>
<organism evidence="1 2">
    <name type="scientific">Thiohalophilus thiocyanatoxydans</name>
    <dbReference type="NCBI Taxonomy" id="381308"/>
    <lineage>
        <taxon>Bacteria</taxon>
        <taxon>Pseudomonadati</taxon>
        <taxon>Pseudomonadota</taxon>
        <taxon>Gammaproteobacteria</taxon>
        <taxon>Thiohalomonadales</taxon>
        <taxon>Thiohalophilaceae</taxon>
        <taxon>Thiohalophilus</taxon>
    </lineage>
</organism>
<dbReference type="Pfam" id="PF13692">
    <property type="entry name" value="Glyco_trans_1_4"/>
    <property type="match status" value="1"/>
</dbReference>
<dbReference type="Proteomes" id="UP000294914">
    <property type="component" value="Unassembled WGS sequence"/>
</dbReference>
<dbReference type="SUPFAM" id="SSF53756">
    <property type="entry name" value="UDP-Glycosyltransferase/glycogen phosphorylase"/>
    <property type="match status" value="1"/>
</dbReference>
<dbReference type="GO" id="GO:0016757">
    <property type="term" value="F:glycosyltransferase activity"/>
    <property type="evidence" value="ECO:0007669"/>
    <property type="project" value="TreeGrafter"/>
</dbReference>
<accession>A0A4R8IS40</accession>
<dbReference type="PANTHER" id="PTHR12526:SF600">
    <property type="entry name" value="GLYCOSYL TRANSFERASE GROUP 1"/>
    <property type="match status" value="1"/>
</dbReference>
<dbReference type="AlphaFoldDB" id="A0A4R8IS40"/>
<evidence type="ECO:0000313" key="2">
    <source>
        <dbReference type="Proteomes" id="UP000294914"/>
    </source>
</evidence>
<proteinExistence type="predicted"/>
<dbReference type="PANTHER" id="PTHR12526">
    <property type="entry name" value="GLYCOSYLTRANSFERASE"/>
    <property type="match status" value="1"/>
</dbReference>
<reference evidence="1 2" key="1">
    <citation type="submission" date="2019-03" db="EMBL/GenBank/DDBJ databases">
        <title>Genomic Encyclopedia of Type Strains, Phase IV (KMG-IV): sequencing the most valuable type-strain genomes for metagenomic binning, comparative biology and taxonomic classification.</title>
        <authorList>
            <person name="Goeker M."/>
        </authorList>
    </citation>
    <scope>NUCLEOTIDE SEQUENCE [LARGE SCALE GENOMIC DNA]</scope>
    <source>
        <strain evidence="1 2">DSM 16326</strain>
    </source>
</reference>
<dbReference type="Gene3D" id="3.40.50.2000">
    <property type="entry name" value="Glycogen Phosphorylase B"/>
    <property type="match status" value="2"/>
</dbReference>
<dbReference type="EMBL" id="SOQX01000001">
    <property type="protein sequence ID" value="TDY03776.1"/>
    <property type="molecule type" value="Genomic_DNA"/>
</dbReference>
<name>A0A4R8IS40_9GAMM</name>
<gene>
    <name evidence="1" type="ORF">EDC23_0146</name>
</gene>
<keyword evidence="1" id="KW-0808">Transferase</keyword>